<dbReference type="Proteomes" id="UP000000238">
    <property type="component" value="Chromosome"/>
</dbReference>
<reference evidence="1 2" key="1">
    <citation type="journal article" date="2005" name="Nucleic Acids Res.">
        <title>Genomic blueprint of Hahella chejuensis, a marine microbe producing an algicidal agent.</title>
        <authorList>
            <person name="Jeong H."/>
            <person name="Yim J.H."/>
            <person name="Lee C."/>
            <person name="Choi S.-H."/>
            <person name="Park Y.K."/>
            <person name="Yoon S.H."/>
            <person name="Hur C.-G."/>
            <person name="Kang H.-Y."/>
            <person name="Kim D."/>
            <person name="Lee H.H."/>
            <person name="Park K.H."/>
            <person name="Park S.-H."/>
            <person name="Park H.-S."/>
            <person name="Lee H.K."/>
            <person name="Oh T.K."/>
            <person name="Kim J.F."/>
        </authorList>
    </citation>
    <scope>NUCLEOTIDE SEQUENCE [LARGE SCALE GENOMIC DNA]</scope>
    <source>
        <strain evidence="1 2">KCTC 2396</strain>
    </source>
</reference>
<name>Q2SGW0_HAHCH</name>
<keyword evidence="2" id="KW-1185">Reference proteome</keyword>
<dbReference type="HOGENOM" id="CLU_124811_0_0_6"/>
<dbReference type="EMBL" id="CP000155">
    <property type="protein sequence ID" value="ABC30114.1"/>
    <property type="molecule type" value="Genomic_DNA"/>
</dbReference>
<gene>
    <name evidence="1" type="ordered locus">HCH_03360</name>
</gene>
<organism evidence="1 2">
    <name type="scientific">Hahella chejuensis (strain KCTC 2396)</name>
    <dbReference type="NCBI Taxonomy" id="349521"/>
    <lineage>
        <taxon>Bacteria</taxon>
        <taxon>Pseudomonadati</taxon>
        <taxon>Pseudomonadota</taxon>
        <taxon>Gammaproteobacteria</taxon>
        <taxon>Oceanospirillales</taxon>
        <taxon>Hahellaceae</taxon>
        <taxon>Hahella</taxon>
    </lineage>
</organism>
<evidence type="ECO:0000313" key="1">
    <source>
        <dbReference type="EMBL" id="ABC30114.1"/>
    </source>
</evidence>
<proteinExistence type="predicted"/>
<dbReference type="RefSeq" id="WP_011397183.1">
    <property type="nucleotide sequence ID" value="NC_007645.1"/>
</dbReference>
<sequence length="186" mass="19916">MNTLKKEADLDMHVIGETYPSKVAVVFDTKETADEAIDALVTEAGFSRQQIKLINPNDRQDVHLGANLEPENKGILATMIRSHVVIGGGIVLLSILLAWLLVTAGPPATQSSPGMTFLGVCSLGLFLGLILGGAVALRPDHDLVIAKIRMGKDAGKWGVVVHTSHDDKKLARQTLARFSNTTVESL</sequence>
<dbReference type="eggNOG" id="ENOG5032UNU">
    <property type="taxonomic scope" value="Bacteria"/>
</dbReference>
<dbReference type="AlphaFoldDB" id="Q2SGW0"/>
<evidence type="ECO:0000313" key="2">
    <source>
        <dbReference type="Proteomes" id="UP000000238"/>
    </source>
</evidence>
<dbReference type="OrthoDB" id="8562850at2"/>
<accession>Q2SGW0</accession>
<protein>
    <submittedName>
        <fullName evidence="1">Uncharacterized protein</fullName>
    </submittedName>
</protein>
<dbReference type="KEGG" id="hch:HCH_03360"/>